<feature type="region of interest" description="Disordered" evidence="5">
    <location>
        <begin position="263"/>
        <end position="283"/>
    </location>
</feature>
<sequence length="283" mass="30800">MDATADGKREPFHWRTAIAYKTKDKIVVRGYDLNELTGGISFAEMAYLVWRGELPSPAHARMLDAILVSMAEHAFSPSSAASRLITSGGVPLHVGVAGGLLAIGSLHGTADRPAELFKEAVDRMRREGLSLEAAAQAVAGDARRAGRRLPGFHHPQHIRDPRTARLLELSDRWGVSNQYVAMGRAIEAATESFWGRRIYLNGPGAVGAICLDLGFDTELIKGVFLLSRTVSLVAHTYEEARREKGWRGSANASIVQPLDLSLQRPEFYDGPPDRPLPGIRKGG</sequence>
<dbReference type="SUPFAM" id="SSF48256">
    <property type="entry name" value="Citrate synthase"/>
    <property type="match status" value="1"/>
</dbReference>
<dbReference type="GO" id="GO:0036440">
    <property type="term" value="F:citrate synthase activity"/>
    <property type="evidence" value="ECO:0007669"/>
    <property type="project" value="UniProtKB-EC"/>
</dbReference>
<dbReference type="CDD" id="cd06100">
    <property type="entry name" value="CCL_ACL-C"/>
    <property type="match status" value="1"/>
</dbReference>
<keyword evidence="4" id="KW-0808">Transferase</keyword>
<dbReference type="AlphaFoldDB" id="A0A537JY10"/>
<dbReference type="InterPro" id="IPR016143">
    <property type="entry name" value="Citrate_synth-like_sm_a-sub"/>
</dbReference>
<dbReference type="NCBIfam" id="NF004868">
    <property type="entry name" value="PRK06224.1-5"/>
    <property type="match status" value="1"/>
</dbReference>
<reference evidence="6 7" key="1">
    <citation type="journal article" date="2019" name="Nat. Microbiol.">
        <title>Mediterranean grassland soil C-N compound turnover is dependent on rainfall and depth, and is mediated by genomically divergent microorganisms.</title>
        <authorList>
            <person name="Diamond S."/>
            <person name="Andeer P.F."/>
            <person name="Li Z."/>
            <person name="Crits-Christoph A."/>
            <person name="Burstein D."/>
            <person name="Anantharaman K."/>
            <person name="Lane K.R."/>
            <person name="Thomas B.C."/>
            <person name="Pan C."/>
            <person name="Northen T.R."/>
            <person name="Banfield J.F."/>
        </authorList>
    </citation>
    <scope>NUCLEOTIDE SEQUENCE [LARGE SCALE GENOMIC DNA]</scope>
    <source>
        <strain evidence="6">NP_3</strain>
    </source>
</reference>
<name>A0A537JY10_9BACT</name>
<dbReference type="Pfam" id="PF00285">
    <property type="entry name" value="Citrate_synt"/>
    <property type="match status" value="1"/>
</dbReference>
<protein>
    <recommendedName>
        <fullName evidence="3">citrate synthase (unknown stereospecificity)</fullName>
        <ecNumber evidence="3">2.3.3.16</ecNumber>
    </recommendedName>
</protein>
<dbReference type="GO" id="GO:0006099">
    <property type="term" value="P:tricarboxylic acid cycle"/>
    <property type="evidence" value="ECO:0007669"/>
    <property type="project" value="UniProtKB-UniPathway"/>
</dbReference>
<dbReference type="GO" id="GO:0016829">
    <property type="term" value="F:lyase activity"/>
    <property type="evidence" value="ECO:0007669"/>
    <property type="project" value="UniProtKB-KW"/>
</dbReference>
<keyword evidence="6" id="KW-0456">Lyase</keyword>
<evidence type="ECO:0000256" key="2">
    <source>
        <dbReference type="ARBA" id="ARBA00010566"/>
    </source>
</evidence>
<evidence type="ECO:0000256" key="4">
    <source>
        <dbReference type="ARBA" id="ARBA00022679"/>
    </source>
</evidence>
<comment type="pathway">
    <text evidence="1">Carbohydrate metabolism; tricarboxylic acid cycle.</text>
</comment>
<dbReference type="EMBL" id="VBAK01000140">
    <property type="protein sequence ID" value="TMI88429.1"/>
    <property type="molecule type" value="Genomic_DNA"/>
</dbReference>
<evidence type="ECO:0000313" key="7">
    <source>
        <dbReference type="Proteomes" id="UP000318509"/>
    </source>
</evidence>
<dbReference type="Gene3D" id="1.10.580.10">
    <property type="entry name" value="Citrate Synthase, domain 1"/>
    <property type="match status" value="2"/>
</dbReference>
<comment type="caution">
    <text evidence="6">The sequence shown here is derived from an EMBL/GenBank/DDBJ whole genome shotgun (WGS) entry which is preliminary data.</text>
</comment>
<dbReference type="InterPro" id="IPR036969">
    <property type="entry name" value="Citrate_synthase_sf"/>
</dbReference>
<organism evidence="6 7">
    <name type="scientific">Candidatus Segetimicrobium genomatis</name>
    <dbReference type="NCBI Taxonomy" id="2569760"/>
    <lineage>
        <taxon>Bacteria</taxon>
        <taxon>Bacillati</taxon>
        <taxon>Candidatus Sysuimicrobiota</taxon>
        <taxon>Candidatus Sysuimicrobiia</taxon>
        <taxon>Candidatus Sysuimicrobiales</taxon>
        <taxon>Candidatus Segetimicrobiaceae</taxon>
        <taxon>Candidatus Segetimicrobium</taxon>
    </lineage>
</organism>
<dbReference type="InterPro" id="IPR002020">
    <property type="entry name" value="Citrate_synthase"/>
</dbReference>
<dbReference type="Gene3D" id="1.10.230.10">
    <property type="entry name" value="Cytochrome P450-Terp, domain 2"/>
    <property type="match status" value="1"/>
</dbReference>
<proteinExistence type="inferred from homology"/>
<dbReference type="GO" id="GO:0005975">
    <property type="term" value="P:carbohydrate metabolic process"/>
    <property type="evidence" value="ECO:0007669"/>
    <property type="project" value="TreeGrafter"/>
</dbReference>
<dbReference type="UniPathway" id="UPA00223"/>
<dbReference type="InterPro" id="IPR016142">
    <property type="entry name" value="Citrate_synth-like_lrg_a-sub"/>
</dbReference>
<gene>
    <name evidence="6" type="ORF">E6H00_12805</name>
</gene>
<evidence type="ECO:0000313" key="6">
    <source>
        <dbReference type="EMBL" id="TMI88429.1"/>
    </source>
</evidence>
<evidence type="ECO:0000256" key="1">
    <source>
        <dbReference type="ARBA" id="ARBA00005163"/>
    </source>
</evidence>
<dbReference type="GO" id="GO:0005829">
    <property type="term" value="C:cytosol"/>
    <property type="evidence" value="ECO:0007669"/>
    <property type="project" value="TreeGrafter"/>
</dbReference>
<accession>A0A537JY10</accession>
<evidence type="ECO:0000256" key="5">
    <source>
        <dbReference type="SAM" id="MobiDB-lite"/>
    </source>
</evidence>
<dbReference type="Proteomes" id="UP000318509">
    <property type="component" value="Unassembled WGS sequence"/>
</dbReference>
<dbReference type="PANTHER" id="PTHR11739:SF4">
    <property type="entry name" value="CITRATE SYNTHASE, PEROXISOMAL"/>
    <property type="match status" value="1"/>
</dbReference>
<dbReference type="EC" id="2.3.3.16" evidence="3"/>
<evidence type="ECO:0000256" key="3">
    <source>
        <dbReference type="ARBA" id="ARBA00012972"/>
    </source>
</evidence>
<comment type="similarity">
    <text evidence="2">Belongs to the citrate synthase family.</text>
</comment>
<dbReference type="PANTHER" id="PTHR11739">
    <property type="entry name" value="CITRATE SYNTHASE"/>
    <property type="match status" value="1"/>
</dbReference>